<organism evidence="7 8">
    <name type="scientific">Artemisia annua</name>
    <name type="common">Sweet wormwood</name>
    <dbReference type="NCBI Taxonomy" id="35608"/>
    <lineage>
        <taxon>Eukaryota</taxon>
        <taxon>Viridiplantae</taxon>
        <taxon>Streptophyta</taxon>
        <taxon>Embryophyta</taxon>
        <taxon>Tracheophyta</taxon>
        <taxon>Spermatophyta</taxon>
        <taxon>Magnoliopsida</taxon>
        <taxon>eudicotyledons</taxon>
        <taxon>Gunneridae</taxon>
        <taxon>Pentapetalae</taxon>
        <taxon>asterids</taxon>
        <taxon>campanulids</taxon>
        <taxon>Asterales</taxon>
        <taxon>Asteraceae</taxon>
        <taxon>Asteroideae</taxon>
        <taxon>Anthemideae</taxon>
        <taxon>Artemisiinae</taxon>
        <taxon>Artemisia</taxon>
    </lineage>
</organism>
<keyword evidence="4" id="KW-0547">Nucleotide-binding</keyword>
<dbReference type="InterPro" id="IPR000608">
    <property type="entry name" value="UBC"/>
</dbReference>
<dbReference type="SMART" id="SM00212">
    <property type="entry name" value="UBCc"/>
    <property type="match status" value="1"/>
</dbReference>
<dbReference type="Pfam" id="PF00179">
    <property type="entry name" value="UQ_con"/>
    <property type="match status" value="1"/>
</dbReference>
<sequence>MASQNTRKETDLRKLMMSGYEVEMIGDSVESFYVFFNGPPDTPYQGGVWKVMVDLPVDYPLKAPLISFDTPIYHPNIRSEHGVVCLDVLDDQNWNPDYNLVLIFDHYLPTLLWEPNPDDPMNSDAAVLFINNTDAYEAKVKEHSQKHAKPKDAGVVPDVGSSAGSGSAVQAVGPGDESRAADSRNVTTTASTSSGDEAFAAGHVDL</sequence>
<feature type="compositionally biased region" description="Low complexity" evidence="5">
    <location>
        <begin position="153"/>
        <end position="175"/>
    </location>
</feature>
<evidence type="ECO:0000256" key="5">
    <source>
        <dbReference type="SAM" id="MobiDB-lite"/>
    </source>
</evidence>
<dbReference type="SUPFAM" id="SSF54495">
    <property type="entry name" value="UBC-like"/>
    <property type="match status" value="1"/>
</dbReference>
<dbReference type="PANTHER" id="PTHR24068">
    <property type="entry name" value="UBIQUITIN-CONJUGATING ENZYME E2"/>
    <property type="match status" value="1"/>
</dbReference>
<accession>A0A2U1L1T5</accession>
<dbReference type="PROSITE" id="PS00183">
    <property type="entry name" value="UBC_1"/>
    <property type="match status" value="1"/>
</dbReference>
<dbReference type="PROSITE" id="PS50127">
    <property type="entry name" value="UBC_2"/>
    <property type="match status" value="1"/>
</dbReference>
<gene>
    <name evidence="7" type="ORF">CTI12_AA539620</name>
</gene>
<evidence type="ECO:0000259" key="6">
    <source>
        <dbReference type="PROSITE" id="PS50127"/>
    </source>
</evidence>
<evidence type="ECO:0000256" key="4">
    <source>
        <dbReference type="RuleBase" id="RU362109"/>
    </source>
</evidence>
<keyword evidence="2 4" id="KW-0833">Ubl conjugation pathway</keyword>
<dbReference type="GO" id="GO:0016740">
    <property type="term" value="F:transferase activity"/>
    <property type="evidence" value="ECO:0007669"/>
    <property type="project" value="UniProtKB-KW"/>
</dbReference>
<evidence type="ECO:0000256" key="1">
    <source>
        <dbReference type="ARBA" id="ARBA00022679"/>
    </source>
</evidence>
<dbReference type="InterPro" id="IPR023313">
    <property type="entry name" value="UBQ-conjugating_AS"/>
</dbReference>
<dbReference type="EMBL" id="PKPP01012115">
    <property type="protein sequence ID" value="PWA42930.1"/>
    <property type="molecule type" value="Genomic_DNA"/>
</dbReference>
<proteinExistence type="inferred from homology"/>
<dbReference type="Proteomes" id="UP000245207">
    <property type="component" value="Unassembled WGS sequence"/>
</dbReference>
<evidence type="ECO:0000313" key="8">
    <source>
        <dbReference type="Proteomes" id="UP000245207"/>
    </source>
</evidence>
<feature type="domain" description="UBC core" evidence="6">
    <location>
        <begin position="3"/>
        <end position="149"/>
    </location>
</feature>
<feature type="compositionally biased region" description="Polar residues" evidence="5">
    <location>
        <begin position="184"/>
        <end position="195"/>
    </location>
</feature>
<protein>
    <submittedName>
        <fullName evidence="7">Ubiquitin-conjugating enzyme E2 4</fullName>
    </submittedName>
</protein>
<keyword evidence="1" id="KW-0808">Transferase</keyword>
<dbReference type="InterPro" id="IPR016135">
    <property type="entry name" value="UBQ-conjugating_enzyme/RWD"/>
</dbReference>
<dbReference type="AlphaFoldDB" id="A0A2U1L1T5"/>
<feature type="region of interest" description="Disordered" evidence="5">
    <location>
        <begin position="140"/>
        <end position="206"/>
    </location>
</feature>
<evidence type="ECO:0000313" key="7">
    <source>
        <dbReference type="EMBL" id="PWA42930.1"/>
    </source>
</evidence>
<comment type="caution">
    <text evidence="7">The sequence shown here is derived from an EMBL/GenBank/DDBJ whole genome shotgun (WGS) entry which is preliminary data.</text>
</comment>
<evidence type="ECO:0000256" key="3">
    <source>
        <dbReference type="PROSITE-ProRule" id="PRU10133"/>
    </source>
</evidence>
<evidence type="ECO:0000256" key="2">
    <source>
        <dbReference type="ARBA" id="ARBA00022786"/>
    </source>
</evidence>
<keyword evidence="8" id="KW-1185">Reference proteome</keyword>
<dbReference type="Gene3D" id="3.10.110.10">
    <property type="entry name" value="Ubiquitin Conjugating Enzyme"/>
    <property type="match status" value="1"/>
</dbReference>
<reference evidence="7 8" key="1">
    <citation type="journal article" date="2018" name="Mol. Plant">
        <title>The genome of Artemisia annua provides insight into the evolution of Asteraceae family and artemisinin biosynthesis.</title>
        <authorList>
            <person name="Shen Q."/>
            <person name="Zhang L."/>
            <person name="Liao Z."/>
            <person name="Wang S."/>
            <person name="Yan T."/>
            <person name="Shi P."/>
            <person name="Liu M."/>
            <person name="Fu X."/>
            <person name="Pan Q."/>
            <person name="Wang Y."/>
            <person name="Lv Z."/>
            <person name="Lu X."/>
            <person name="Zhang F."/>
            <person name="Jiang W."/>
            <person name="Ma Y."/>
            <person name="Chen M."/>
            <person name="Hao X."/>
            <person name="Li L."/>
            <person name="Tang Y."/>
            <person name="Lv G."/>
            <person name="Zhou Y."/>
            <person name="Sun X."/>
            <person name="Brodelius P.E."/>
            <person name="Rose J.K.C."/>
            <person name="Tang K."/>
        </authorList>
    </citation>
    <scope>NUCLEOTIDE SEQUENCE [LARGE SCALE GENOMIC DNA]</scope>
    <source>
        <strain evidence="8">cv. Huhao1</strain>
        <tissue evidence="7">Leaf</tissue>
    </source>
</reference>
<name>A0A2U1L1T5_ARTAN</name>
<comment type="similarity">
    <text evidence="4">Belongs to the ubiquitin-conjugating enzyme family.</text>
</comment>
<dbReference type="GO" id="GO:0005524">
    <property type="term" value="F:ATP binding"/>
    <property type="evidence" value="ECO:0007669"/>
    <property type="project" value="UniProtKB-UniRule"/>
</dbReference>
<dbReference type="OrthoDB" id="269518at2759"/>
<keyword evidence="4" id="KW-0067">ATP-binding</keyword>
<feature type="active site" description="Glycyl thioester intermediate" evidence="3">
    <location>
        <position position="85"/>
    </location>
</feature>
<dbReference type="STRING" id="35608.A0A2U1L1T5"/>